<dbReference type="PANTHER" id="PTHR48145">
    <property type="entry name" value="NUCLEAR ENVELOPE-ASSOCIATED PROTEIN 1"/>
    <property type="match status" value="1"/>
</dbReference>
<evidence type="ECO:0000313" key="1">
    <source>
        <dbReference type="EnsemblPlants" id="Bo1g150300.1"/>
    </source>
</evidence>
<dbReference type="AlphaFoldDB" id="A0A0D3AFF1"/>
<proteinExistence type="predicted"/>
<protein>
    <submittedName>
        <fullName evidence="1">Uncharacterized protein</fullName>
    </submittedName>
</protein>
<name>A0A0D3AFF1_BRAOL</name>
<dbReference type="PANTHER" id="PTHR48145:SF4">
    <property type="entry name" value="NUCLEAR ENVELOPE-ASSOCIATED PROTEIN 1"/>
    <property type="match status" value="1"/>
</dbReference>
<evidence type="ECO:0000313" key="2">
    <source>
        <dbReference type="Proteomes" id="UP000032141"/>
    </source>
</evidence>
<accession>A0A0D3AFF1</accession>
<dbReference type="HOGENOM" id="CLU_2999236_0_0_1"/>
<reference evidence="1 2" key="1">
    <citation type="journal article" date="2014" name="Genome Biol.">
        <title>Transcriptome and methylome profiling reveals relics of genome dominance in the mesopolyploid Brassica oleracea.</title>
        <authorList>
            <person name="Parkin I.A."/>
            <person name="Koh C."/>
            <person name="Tang H."/>
            <person name="Robinson S.J."/>
            <person name="Kagale S."/>
            <person name="Clarke W.E."/>
            <person name="Town C.D."/>
            <person name="Nixon J."/>
            <person name="Krishnakumar V."/>
            <person name="Bidwell S.L."/>
            <person name="Denoeud F."/>
            <person name="Belcram H."/>
            <person name="Links M.G."/>
            <person name="Just J."/>
            <person name="Clarke C."/>
            <person name="Bender T."/>
            <person name="Huebert T."/>
            <person name="Mason A.S."/>
            <person name="Pires J.C."/>
            <person name="Barker G."/>
            <person name="Moore J."/>
            <person name="Walley P.G."/>
            <person name="Manoli S."/>
            <person name="Batley J."/>
            <person name="Edwards D."/>
            <person name="Nelson M.N."/>
            <person name="Wang X."/>
            <person name="Paterson A.H."/>
            <person name="King G."/>
            <person name="Bancroft I."/>
            <person name="Chalhoub B."/>
            <person name="Sharpe A.G."/>
        </authorList>
    </citation>
    <scope>NUCLEOTIDE SEQUENCE</scope>
    <source>
        <strain evidence="1 2">cv. TO1000</strain>
    </source>
</reference>
<reference evidence="1" key="2">
    <citation type="submission" date="2015-03" db="UniProtKB">
        <authorList>
            <consortium name="EnsemblPlants"/>
        </authorList>
    </citation>
    <scope>IDENTIFICATION</scope>
</reference>
<dbReference type="Proteomes" id="UP000032141">
    <property type="component" value="Chromosome C1"/>
</dbReference>
<organism evidence="1 2">
    <name type="scientific">Brassica oleracea var. oleracea</name>
    <dbReference type="NCBI Taxonomy" id="109376"/>
    <lineage>
        <taxon>Eukaryota</taxon>
        <taxon>Viridiplantae</taxon>
        <taxon>Streptophyta</taxon>
        <taxon>Embryophyta</taxon>
        <taxon>Tracheophyta</taxon>
        <taxon>Spermatophyta</taxon>
        <taxon>Magnoliopsida</taxon>
        <taxon>eudicotyledons</taxon>
        <taxon>Gunneridae</taxon>
        <taxon>Pentapetalae</taxon>
        <taxon>rosids</taxon>
        <taxon>malvids</taxon>
        <taxon>Brassicales</taxon>
        <taxon>Brassicaceae</taxon>
        <taxon>Brassiceae</taxon>
        <taxon>Brassica</taxon>
    </lineage>
</organism>
<dbReference type="InterPro" id="IPR049932">
    <property type="entry name" value="NEAP1-4"/>
</dbReference>
<sequence length="57" mass="7050">MNSNLIWRNRDNRSRKKKILKLEFCLQETRSQTRKLTRGEQKGERRHIEIKEIRDLV</sequence>
<keyword evidence="2" id="KW-1185">Reference proteome</keyword>
<dbReference type="Gramene" id="Bo1g150300.1">
    <property type="protein sequence ID" value="Bo1g150300.1"/>
    <property type="gene ID" value="Bo1g150300"/>
</dbReference>
<dbReference type="EnsemblPlants" id="Bo1g150300.1">
    <property type="protein sequence ID" value="Bo1g150300.1"/>
    <property type="gene ID" value="Bo1g150300"/>
</dbReference>